<dbReference type="OrthoDB" id="1997677at2"/>
<dbReference type="SUPFAM" id="SSF53474">
    <property type="entry name" value="alpha/beta-Hydrolases"/>
    <property type="match status" value="1"/>
</dbReference>
<reference evidence="2 3" key="1">
    <citation type="submission" date="2016-10" db="EMBL/GenBank/DDBJ databases">
        <authorList>
            <person name="de Groot N.N."/>
        </authorList>
    </citation>
    <scope>NUCLEOTIDE SEQUENCE [LARGE SCALE GENOMIC DNA]</scope>
    <source>
        <strain evidence="2 3">CGMCC 1.8925</strain>
    </source>
</reference>
<organism evidence="2 3">
    <name type="scientific">Paracoccus tibetensis</name>
    <dbReference type="NCBI Taxonomy" id="336292"/>
    <lineage>
        <taxon>Bacteria</taxon>
        <taxon>Pseudomonadati</taxon>
        <taxon>Pseudomonadota</taxon>
        <taxon>Alphaproteobacteria</taxon>
        <taxon>Rhodobacterales</taxon>
        <taxon>Paracoccaceae</taxon>
        <taxon>Paracoccus</taxon>
    </lineage>
</organism>
<keyword evidence="3" id="KW-1185">Reference proteome</keyword>
<dbReference type="AlphaFoldDB" id="A0A1G5HYY2"/>
<evidence type="ECO:0000313" key="3">
    <source>
        <dbReference type="Proteomes" id="UP000199502"/>
    </source>
</evidence>
<dbReference type="Proteomes" id="UP000199502">
    <property type="component" value="Unassembled WGS sequence"/>
</dbReference>
<accession>A0A1G5HYY2</accession>
<proteinExistence type="predicted"/>
<evidence type="ECO:0000313" key="2">
    <source>
        <dbReference type="EMBL" id="SCY69075.1"/>
    </source>
</evidence>
<evidence type="ECO:0008006" key="4">
    <source>
        <dbReference type="Google" id="ProtNLM"/>
    </source>
</evidence>
<protein>
    <recommendedName>
        <fullName evidence="4">Alpha/beta hydrolase family protein</fullName>
    </recommendedName>
</protein>
<dbReference type="RefSeq" id="WP_090744547.1">
    <property type="nucleotide sequence ID" value="NZ_FMVT01000007.1"/>
</dbReference>
<gene>
    <name evidence="2" type="ORF">SAMN05660710_02401</name>
</gene>
<feature type="region of interest" description="Disordered" evidence="1">
    <location>
        <begin position="458"/>
        <end position="481"/>
    </location>
</feature>
<sequence length="481" mass="54714">MAQNAPIDRKTLAKIGVEDVQRFADVGGGARRLALEAWKRHGCKIDLIDFCENGKFARERSDWMMEYLGWLVSRGVKAEDVRLVGSPRDVVRADIVACLGRFGDIWRVKRLEKLMPRLFHSDSRMVIDIRNGTGGFWFLKKFGELEVIKKLDGETLRRVVLTPHPPEAEQSRSWRSRARQMAGPDGFFRHSEGHTLLYIPRDPKVLVVTFANRDDAMDSEAMAFGHSFVEKQGWSMLGVLASNWTWYRHEWVIARFEQLKRKKFFKQFDRVIFYGASMGGYAAAAFSPVCRKAEVVIMSPQSTLDKTLVPWETRYERAWDRDYSGPYGDAATVSASARQVTILYDPLEELDAAHVARFTAPNVVKLRCPMLGHRLASSLAQMGILSPIILKAMNGELEQVEFYRLLRARHDSPRYQAELFRRCLEAGHETLARRLAAWVQARGENRQIRIALEELDARRKSAPAPRPAVPSPASTEPVLAG</sequence>
<dbReference type="InterPro" id="IPR029058">
    <property type="entry name" value="AB_hydrolase_fold"/>
</dbReference>
<dbReference type="EMBL" id="FMVT01000007">
    <property type="protein sequence ID" value="SCY69075.1"/>
    <property type="molecule type" value="Genomic_DNA"/>
</dbReference>
<name>A0A1G5HYY2_9RHOB</name>
<dbReference type="STRING" id="336292.SAMN05660710_02401"/>
<evidence type="ECO:0000256" key="1">
    <source>
        <dbReference type="SAM" id="MobiDB-lite"/>
    </source>
</evidence>